<comment type="subcellular location">
    <subcellularLocation>
        <location evidence="1">Endoplasmic reticulum membrane</location>
        <topology evidence="1">Multi-pass membrane protein</topology>
    </subcellularLocation>
</comment>
<comment type="caution">
    <text evidence="10">The sequence shown here is derived from an EMBL/GenBank/DDBJ whole genome shotgun (WGS) entry which is preliminary data.</text>
</comment>
<keyword evidence="2 8" id="KW-0812">Transmembrane</keyword>
<comment type="similarity">
    <text evidence="7">Belongs to the type 2 lipid phosphate phosphatase family.</text>
</comment>
<gene>
    <name evidence="10" type="ORF">KP509_37G050100</name>
</gene>
<organism evidence="10 11">
    <name type="scientific">Ceratopteris richardii</name>
    <name type="common">Triangle waterfern</name>
    <dbReference type="NCBI Taxonomy" id="49495"/>
    <lineage>
        <taxon>Eukaryota</taxon>
        <taxon>Viridiplantae</taxon>
        <taxon>Streptophyta</taxon>
        <taxon>Embryophyta</taxon>
        <taxon>Tracheophyta</taxon>
        <taxon>Polypodiopsida</taxon>
        <taxon>Polypodiidae</taxon>
        <taxon>Polypodiales</taxon>
        <taxon>Pteridineae</taxon>
        <taxon>Pteridaceae</taxon>
        <taxon>Parkerioideae</taxon>
        <taxon>Ceratopteris</taxon>
    </lineage>
</organism>
<keyword evidence="6 8" id="KW-0472">Membrane</keyword>
<evidence type="ECO:0000256" key="4">
    <source>
        <dbReference type="ARBA" id="ARBA00022824"/>
    </source>
</evidence>
<dbReference type="SMART" id="SM00014">
    <property type="entry name" value="acidPPc"/>
    <property type="match status" value="1"/>
</dbReference>
<feature type="transmembrane region" description="Helical" evidence="8">
    <location>
        <begin position="176"/>
        <end position="197"/>
    </location>
</feature>
<dbReference type="Pfam" id="PF01569">
    <property type="entry name" value="PAP2"/>
    <property type="match status" value="1"/>
</dbReference>
<dbReference type="OMA" id="GRWEYPY"/>
<evidence type="ECO:0000259" key="9">
    <source>
        <dbReference type="SMART" id="SM00014"/>
    </source>
</evidence>
<evidence type="ECO:0000256" key="5">
    <source>
        <dbReference type="ARBA" id="ARBA00022989"/>
    </source>
</evidence>
<evidence type="ECO:0000256" key="2">
    <source>
        <dbReference type="ARBA" id="ARBA00022692"/>
    </source>
</evidence>
<evidence type="ECO:0000256" key="6">
    <source>
        <dbReference type="ARBA" id="ARBA00023136"/>
    </source>
</evidence>
<keyword evidence="3" id="KW-0378">Hydrolase</keyword>
<evidence type="ECO:0000256" key="7">
    <source>
        <dbReference type="ARBA" id="ARBA00038324"/>
    </source>
</evidence>
<dbReference type="InterPro" id="IPR036938">
    <property type="entry name" value="PAP2/HPO_sf"/>
</dbReference>
<accession>A0A8T2Q8T0</accession>
<evidence type="ECO:0000313" key="11">
    <source>
        <dbReference type="Proteomes" id="UP000825935"/>
    </source>
</evidence>
<feature type="transmembrane region" description="Helical" evidence="8">
    <location>
        <begin position="203"/>
        <end position="222"/>
    </location>
</feature>
<dbReference type="AlphaFoldDB" id="A0A8T2Q8T0"/>
<feature type="transmembrane region" description="Helical" evidence="8">
    <location>
        <begin position="67"/>
        <end position="90"/>
    </location>
</feature>
<dbReference type="SUPFAM" id="SSF48317">
    <property type="entry name" value="Acid phosphatase/Vanadium-dependent haloperoxidase"/>
    <property type="match status" value="1"/>
</dbReference>
<feature type="domain" description="Phosphatidic acid phosphatase type 2/haloperoxidase" evidence="9">
    <location>
        <begin position="97"/>
        <end position="220"/>
    </location>
</feature>
<feature type="transmembrane region" description="Helical" evidence="8">
    <location>
        <begin position="12"/>
        <end position="35"/>
    </location>
</feature>
<dbReference type="EMBL" id="CM035442">
    <property type="protein sequence ID" value="KAH7280045.1"/>
    <property type="molecule type" value="Genomic_DNA"/>
</dbReference>
<name>A0A8T2Q8T0_CERRI</name>
<proteinExistence type="inferred from homology"/>
<dbReference type="Proteomes" id="UP000825935">
    <property type="component" value="Chromosome 37"/>
</dbReference>
<dbReference type="InterPro" id="IPR000326">
    <property type="entry name" value="PAP2/HPO"/>
</dbReference>
<dbReference type="PANTHER" id="PTHR14969:SF28">
    <property type="entry name" value="DIHYDROSPHINGOSINE 1-PHOSPHATE PHOSPHATASE LCB3-RELATED"/>
    <property type="match status" value="1"/>
</dbReference>
<dbReference type="Gene3D" id="1.20.144.10">
    <property type="entry name" value="Phosphatidic acid phosphatase type 2/haloperoxidase"/>
    <property type="match status" value="1"/>
</dbReference>
<sequence>MDSKLPSIPVWQAAVVSGLIVWILATRAFPVAPILRSSLRPFIVHHVDSGVSSILRLQRMQGRSLDVLFAILAVLVSKEFYTFFLPLLFWSGHSRLARQMTLLMAFSTYIGNCVKDTFSAPRPPSPPVRRFTVTDSEKVFASEYGLPSSHAMNTVGLLGYLLLYSISHFDITGFHLVLLISLFVMIAVLTIIGRLYLGMHSPIDTYAGVFIGLGLLTLWSYIGEFLDSFIVSGSNVESFWVSLSILLQFAYPMPETPTPSFEYNTAFTGVALGVVLGVNRTYHQYHHGEILDSSKKLLKRLLIGFPVVLFAKVASKELAKVLLPSFSNLLNIPVKSSTYIPAMHQDMPSVDDEKSGQVQDVLDCKRAVAFFGTPVPYDIDTGIRFCTYTSLGWSVVELVPYLFDYLGL</sequence>
<protein>
    <recommendedName>
        <fullName evidence="9">Phosphatidic acid phosphatase type 2/haloperoxidase domain-containing protein</fullName>
    </recommendedName>
</protein>
<dbReference type="GO" id="GO:0042392">
    <property type="term" value="F:sphingosine-1-phosphate phosphatase activity"/>
    <property type="evidence" value="ECO:0007669"/>
    <property type="project" value="TreeGrafter"/>
</dbReference>
<dbReference type="PANTHER" id="PTHR14969">
    <property type="entry name" value="SPHINGOSINE-1-PHOSPHATE PHOSPHOHYDROLASE"/>
    <property type="match status" value="1"/>
</dbReference>
<keyword evidence="11" id="KW-1185">Reference proteome</keyword>
<dbReference type="OrthoDB" id="301434at2759"/>
<evidence type="ECO:0000256" key="8">
    <source>
        <dbReference type="SAM" id="Phobius"/>
    </source>
</evidence>
<reference evidence="10" key="1">
    <citation type="submission" date="2021-08" db="EMBL/GenBank/DDBJ databases">
        <title>WGS assembly of Ceratopteris richardii.</title>
        <authorList>
            <person name="Marchant D.B."/>
            <person name="Chen G."/>
            <person name="Jenkins J."/>
            <person name="Shu S."/>
            <person name="Leebens-Mack J."/>
            <person name="Grimwood J."/>
            <person name="Schmutz J."/>
            <person name="Soltis P."/>
            <person name="Soltis D."/>
            <person name="Chen Z.-H."/>
        </authorList>
    </citation>
    <scope>NUCLEOTIDE SEQUENCE</scope>
    <source>
        <strain evidence="10">Whitten #5841</strain>
        <tissue evidence="10">Leaf</tissue>
    </source>
</reference>
<evidence type="ECO:0000256" key="3">
    <source>
        <dbReference type="ARBA" id="ARBA00022801"/>
    </source>
</evidence>
<keyword evidence="5 8" id="KW-1133">Transmembrane helix</keyword>
<evidence type="ECO:0000256" key="1">
    <source>
        <dbReference type="ARBA" id="ARBA00004477"/>
    </source>
</evidence>
<dbReference type="GO" id="GO:0005789">
    <property type="term" value="C:endoplasmic reticulum membrane"/>
    <property type="evidence" value="ECO:0007669"/>
    <property type="project" value="UniProtKB-SubCell"/>
</dbReference>
<evidence type="ECO:0000313" key="10">
    <source>
        <dbReference type="EMBL" id="KAH7280045.1"/>
    </source>
</evidence>
<keyword evidence="4" id="KW-0256">Endoplasmic reticulum</keyword>